<evidence type="ECO:0000313" key="1">
    <source>
        <dbReference type="EMBL" id="MBP2000000.1"/>
    </source>
</evidence>
<reference evidence="1 2" key="1">
    <citation type="submission" date="2021-03" db="EMBL/GenBank/DDBJ databases">
        <title>Genomic Encyclopedia of Type Strains, Phase IV (KMG-IV): sequencing the most valuable type-strain genomes for metagenomic binning, comparative biology and taxonomic classification.</title>
        <authorList>
            <person name="Goeker M."/>
        </authorList>
    </citation>
    <scope>NUCLEOTIDE SEQUENCE [LARGE SCALE GENOMIC DNA]</scope>
    <source>
        <strain evidence="1 2">DSM 26806</strain>
    </source>
</reference>
<protein>
    <recommendedName>
        <fullName evidence="3">DNA-binding protein</fullName>
    </recommendedName>
</protein>
<proteinExistence type="predicted"/>
<dbReference type="EMBL" id="JAGGLD010000001">
    <property type="protein sequence ID" value="MBP2000000.1"/>
    <property type="molecule type" value="Genomic_DNA"/>
</dbReference>
<evidence type="ECO:0000313" key="2">
    <source>
        <dbReference type="Proteomes" id="UP001519288"/>
    </source>
</evidence>
<comment type="caution">
    <text evidence="1">The sequence shown here is derived from an EMBL/GenBank/DDBJ whole genome shotgun (WGS) entry which is preliminary data.</text>
</comment>
<organism evidence="1 2">
    <name type="scientific">Paenibacillus shirakamiensis</name>
    <dbReference type="NCBI Taxonomy" id="1265935"/>
    <lineage>
        <taxon>Bacteria</taxon>
        <taxon>Bacillati</taxon>
        <taxon>Bacillota</taxon>
        <taxon>Bacilli</taxon>
        <taxon>Bacillales</taxon>
        <taxon>Paenibacillaceae</taxon>
        <taxon>Paenibacillus</taxon>
    </lineage>
</organism>
<accession>A0ABS4JE58</accession>
<name>A0ABS4JE58_9BACL</name>
<dbReference type="Proteomes" id="UP001519288">
    <property type="component" value="Unassembled WGS sequence"/>
</dbReference>
<dbReference type="RefSeq" id="WP_245338951.1">
    <property type="nucleotide sequence ID" value="NZ_JAGGLD010000001.1"/>
</dbReference>
<keyword evidence="2" id="KW-1185">Reference proteome</keyword>
<sequence length="270" mass="31929">MEKNKEISLVSDNYHVLDKTFELIRSCYKHNDWEEAEVICQHMRKIAEKLYSDQKKWGDILPSYLKRPIIFYIGYSYLAESILYQKQRRFTEAKEAIQQYAKLDRYELFDQNSQEEIERFQHFAKANSYANDILSGNRASLGDYVEFLKLDEEEVLPGLITILEAANFNGWIIDEAISEFIPKELEAFSCYEDQGNRVYYIKLLNQLAIYEFGRKNYNKTIEYILSYLTKAVKMDAHREFIVIISMFETIRSFATSDQENCYQLILKGAC</sequence>
<gene>
    <name evidence="1" type="ORF">J2Z69_001019</name>
</gene>
<evidence type="ECO:0008006" key="3">
    <source>
        <dbReference type="Google" id="ProtNLM"/>
    </source>
</evidence>